<dbReference type="EMBL" id="CP143808">
    <property type="protein sequence ID" value="WVO20758.1"/>
    <property type="molecule type" value="Genomic_DNA"/>
</dbReference>
<evidence type="ECO:0000256" key="1">
    <source>
        <dbReference type="SAM" id="Coils"/>
    </source>
</evidence>
<keyword evidence="3" id="KW-1185">Reference proteome</keyword>
<sequence>MSTSNNDLRCNNLKCRGFLSMEEQAVVTTCSRASPYDSYLTDLYLARQLSLLHPLPVQRAIKPFRSLTILWFPLTEFQSILAGLPPSTILEVTARAIGFWTYQLSQESACQALVLKTAQNRQACTEKQLNNVANNKIVSLENELDASRRKIQGLLIESHGKDRELSCLRDDLENMKRKNPLNGIAQAGEKIVESSHPKRTFSAPMNGSTPIHRSTERFTVTPHLRHNQMPFRSQSSGPYSPIAPSLFSQSGVGTSNNGVSASGSAERRLRATRMATTIGRARF</sequence>
<organism evidence="2 3">
    <name type="scientific">Cryptococcus decagattii</name>
    <dbReference type="NCBI Taxonomy" id="1859122"/>
    <lineage>
        <taxon>Eukaryota</taxon>
        <taxon>Fungi</taxon>
        <taxon>Dikarya</taxon>
        <taxon>Basidiomycota</taxon>
        <taxon>Agaricomycotina</taxon>
        <taxon>Tremellomycetes</taxon>
        <taxon>Tremellales</taxon>
        <taxon>Cryptococcaceae</taxon>
        <taxon>Cryptococcus</taxon>
        <taxon>Cryptococcus gattii species complex</taxon>
    </lineage>
</organism>
<keyword evidence="1" id="KW-0175">Coiled coil</keyword>
<dbReference type="GeneID" id="89988832"/>
<evidence type="ECO:0000313" key="2">
    <source>
        <dbReference type="EMBL" id="WVO20758.1"/>
    </source>
</evidence>
<dbReference type="RefSeq" id="XP_064719997.1">
    <property type="nucleotide sequence ID" value="XM_064863925.1"/>
</dbReference>
<name>A0ABZ2AQH1_9TREE</name>
<dbReference type="InterPro" id="IPR042448">
    <property type="entry name" value="CCNB1IP1"/>
</dbReference>
<dbReference type="Proteomes" id="UP001432216">
    <property type="component" value="Chromosome 3"/>
</dbReference>
<accession>A0ABZ2AQH1</accession>
<dbReference type="PANTHER" id="PTHR14305:SF0">
    <property type="entry name" value="E3 UBIQUITIN-PROTEIN LIGASE CCNB1IP1"/>
    <property type="match status" value="1"/>
</dbReference>
<evidence type="ECO:0000313" key="3">
    <source>
        <dbReference type="Proteomes" id="UP001432216"/>
    </source>
</evidence>
<protein>
    <submittedName>
        <fullName evidence="2">Uncharacterized protein</fullName>
    </submittedName>
</protein>
<dbReference type="PANTHER" id="PTHR14305">
    <property type="entry name" value="E3 UBIQUITIN-PROTEIN LIGASE CCNB1IP1"/>
    <property type="match status" value="1"/>
</dbReference>
<feature type="coiled-coil region" evidence="1">
    <location>
        <begin position="115"/>
        <end position="157"/>
    </location>
</feature>
<proteinExistence type="predicted"/>
<reference evidence="2 3" key="1">
    <citation type="submission" date="2024-01" db="EMBL/GenBank/DDBJ databases">
        <title>Comparative genomics of Cryptococcus and Kwoniella reveals pathogenesis evolution and contrasting modes of karyotype evolution via chromosome fusion or intercentromeric recombination.</title>
        <authorList>
            <person name="Coelho M.A."/>
            <person name="David-Palma M."/>
            <person name="Shea T."/>
            <person name="Bowers K."/>
            <person name="McGinley-Smith S."/>
            <person name="Mohammad A.W."/>
            <person name="Gnirke A."/>
            <person name="Yurkov A.M."/>
            <person name="Nowrousian M."/>
            <person name="Sun S."/>
            <person name="Cuomo C.A."/>
            <person name="Heitman J."/>
        </authorList>
    </citation>
    <scope>NUCLEOTIDE SEQUENCE [LARGE SCALE GENOMIC DNA]</scope>
    <source>
        <strain evidence="2 3">7685027</strain>
    </source>
</reference>
<gene>
    <name evidence="2" type="ORF">IAS62_002058</name>
</gene>